<evidence type="ECO:0000313" key="2">
    <source>
        <dbReference type="Proteomes" id="UP000076837"/>
    </source>
</evidence>
<reference evidence="1 2" key="1">
    <citation type="journal article" date="2016" name="Sci. Rep.">
        <title>Draft genome sequencing and secretome analysis of fungal phytopathogen Ascochyta rabiei provides insight into the necrotrophic effector repertoire.</title>
        <authorList>
            <person name="Verma S."/>
            <person name="Gazara R.K."/>
            <person name="Nizam S."/>
            <person name="Parween S."/>
            <person name="Chattopadhyay D."/>
            <person name="Verma P.K."/>
        </authorList>
    </citation>
    <scope>NUCLEOTIDE SEQUENCE [LARGE SCALE GENOMIC DNA]</scope>
    <source>
        <strain evidence="1 2">ArDII</strain>
    </source>
</reference>
<evidence type="ECO:0000313" key="1">
    <source>
        <dbReference type="EMBL" id="KZM18627.1"/>
    </source>
</evidence>
<gene>
    <name evidence="1" type="ORF">ST47_g10253</name>
</gene>
<comment type="caution">
    <text evidence="1">The sequence shown here is derived from an EMBL/GenBank/DDBJ whole genome shotgun (WGS) entry which is preliminary data.</text>
</comment>
<protein>
    <submittedName>
        <fullName evidence="1">Uncharacterized protein</fullName>
    </submittedName>
</protein>
<organism evidence="1 2">
    <name type="scientific">Didymella rabiei</name>
    <name type="common">Chickpea ascochyta blight fungus</name>
    <name type="synonym">Mycosphaerella rabiei</name>
    <dbReference type="NCBI Taxonomy" id="5454"/>
    <lineage>
        <taxon>Eukaryota</taxon>
        <taxon>Fungi</taxon>
        <taxon>Dikarya</taxon>
        <taxon>Ascomycota</taxon>
        <taxon>Pezizomycotina</taxon>
        <taxon>Dothideomycetes</taxon>
        <taxon>Pleosporomycetidae</taxon>
        <taxon>Pleosporales</taxon>
        <taxon>Pleosporineae</taxon>
        <taxon>Didymellaceae</taxon>
        <taxon>Ascochyta</taxon>
    </lineage>
</organism>
<dbReference type="AlphaFoldDB" id="A0A162VUZ1"/>
<dbReference type="InterPro" id="IPR046896">
    <property type="entry name" value="Cup1-like_N"/>
</dbReference>
<dbReference type="Proteomes" id="UP000076837">
    <property type="component" value="Unassembled WGS sequence"/>
</dbReference>
<dbReference type="EMBL" id="JYNV01000324">
    <property type="protein sequence ID" value="KZM18627.1"/>
    <property type="molecule type" value="Genomic_DNA"/>
</dbReference>
<dbReference type="Pfam" id="PF20263">
    <property type="entry name" value="LYRM2-like"/>
    <property type="match status" value="1"/>
</dbReference>
<proteinExistence type="predicted"/>
<dbReference type="OrthoDB" id="5521299at2759"/>
<sequence>MSAWPSPTASPSQAKSLRLLRALLREASYLPDAAARDYFRRYAVARFRAYQPADHATASFDVLALAKHRHRAFKRRHLAVIRARTAQQQRQAHKGLNLLRRANQGEGPCLEKVLWFTYGRLGRRKHALLHDLLKPDPAWPEAPPPLQLLYHSTAPCLQYFEAPAAHGTHGTHTIAISKQYPRLRAVLASQSHNALALGRAIKRPYFKAPIRNTWERPMPLERAVNNVRRWYAETMTRLLPALPAAEWDSIHAMSTGKQRIAFARRRTPATLVDLPRALADEDDLPKRLQRNLALDKLSKADRPAGIDRPHALTARYMQRLYAKLLTLSCKLEYDAVHKQWNAIWGEPMKSIRPVSYTAPVDHVLFADVDAKGLRPKAHQTKANTRPLVQPRTEDGDYMRFPFFAEMLPATHPMRIDLDKWKKERAEAHASWVASGGDA</sequence>
<keyword evidence="2" id="KW-1185">Reference proteome</keyword>
<name>A0A162VUZ1_DIDRA</name>
<accession>A0A162VUZ1</accession>